<dbReference type="GO" id="GO:0003884">
    <property type="term" value="F:D-amino-acid oxidase activity"/>
    <property type="evidence" value="ECO:0007669"/>
    <property type="project" value="InterPro"/>
</dbReference>
<dbReference type="Gene3D" id="3.30.9.10">
    <property type="entry name" value="D-Amino Acid Oxidase, subunit A, domain 2"/>
    <property type="match status" value="1"/>
</dbReference>
<keyword evidence="10" id="KW-1185">Reference proteome</keyword>
<keyword evidence="4 6" id="KW-0274">FAD</keyword>
<dbReference type="EMBL" id="ML987196">
    <property type="protein sequence ID" value="KAF2248466.1"/>
    <property type="molecule type" value="Genomic_DNA"/>
</dbReference>
<comment type="cofactor">
    <cofactor evidence="1 6">
        <name>FAD</name>
        <dbReference type="ChEBI" id="CHEBI:57692"/>
    </cofactor>
</comment>
<dbReference type="GO" id="GO:0019478">
    <property type="term" value="P:D-amino acid catabolic process"/>
    <property type="evidence" value="ECO:0007669"/>
    <property type="project" value="TreeGrafter"/>
</dbReference>
<dbReference type="PIRSF" id="PIRSF000189">
    <property type="entry name" value="D-aa_oxidase"/>
    <property type="match status" value="1"/>
</dbReference>
<feature type="compositionally biased region" description="Polar residues" evidence="7">
    <location>
        <begin position="18"/>
        <end position="32"/>
    </location>
</feature>
<dbReference type="Gene3D" id="3.40.50.720">
    <property type="entry name" value="NAD(P)-binding Rossmann-like Domain"/>
    <property type="match status" value="1"/>
</dbReference>
<feature type="binding site" evidence="6">
    <location>
        <position position="245"/>
    </location>
    <ligand>
        <name>FAD</name>
        <dbReference type="ChEBI" id="CHEBI:57692"/>
    </ligand>
</feature>
<evidence type="ECO:0000256" key="5">
    <source>
        <dbReference type="ARBA" id="ARBA00023002"/>
    </source>
</evidence>
<dbReference type="SUPFAM" id="SSF51971">
    <property type="entry name" value="Nucleotide-binding domain"/>
    <property type="match status" value="1"/>
</dbReference>
<feature type="binding site" evidence="6">
    <location>
        <position position="382"/>
    </location>
    <ligand>
        <name>D-dopa</name>
        <dbReference type="ChEBI" id="CHEBI:149689"/>
    </ligand>
</feature>
<evidence type="ECO:0000256" key="2">
    <source>
        <dbReference type="ARBA" id="ARBA00006730"/>
    </source>
</evidence>
<proteinExistence type="inferred from homology"/>
<dbReference type="InterPro" id="IPR006076">
    <property type="entry name" value="FAD-dep_OxRdtase"/>
</dbReference>
<organism evidence="9 10">
    <name type="scientific">Trematosphaeria pertusa</name>
    <dbReference type="NCBI Taxonomy" id="390896"/>
    <lineage>
        <taxon>Eukaryota</taxon>
        <taxon>Fungi</taxon>
        <taxon>Dikarya</taxon>
        <taxon>Ascomycota</taxon>
        <taxon>Pezizomycotina</taxon>
        <taxon>Dothideomycetes</taxon>
        <taxon>Pleosporomycetidae</taxon>
        <taxon>Pleosporales</taxon>
        <taxon>Massarineae</taxon>
        <taxon>Trematosphaeriaceae</taxon>
        <taxon>Trematosphaeria</taxon>
    </lineage>
</organism>
<evidence type="ECO:0000256" key="3">
    <source>
        <dbReference type="ARBA" id="ARBA00022630"/>
    </source>
</evidence>
<feature type="region of interest" description="Disordered" evidence="7">
    <location>
        <begin position="1"/>
        <end position="32"/>
    </location>
</feature>
<dbReference type="SUPFAM" id="SSF54373">
    <property type="entry name" value="FAD-linked reductases, C-terminal domain"/>
    <property type="match status" value="1"/>
</dbReference>
<sequence length="404" mass="43972">MQLANAKYEHSDEKVQEQRPSQFPERSSLNAMPANSSKMSHILIIGAGVIGLQTAVTLLEAGYSVTILAKHWPGDESIEYTSPWAGAIWRTHALPDDVEQCDWNIQNYKHWMKIAEEEAEKAREMGIQRVPLTIFSDAPSLDPTSPSLWYTPHVHSFSSLPPSSLPANGAKSGHSFTSLAIHPVTYLRSLLSQAKGLGAKTISTELPTSSGFAHAVGEAMRCLNTAGGIEKEGEEEKEVVVVNCTGLGAHSLCKDASMYPIRGQALLARIHPTPAPQILLHESPPHITYIVPRMGTDLFLLGGTKDADNWSGEPTPEISESIVRRCEEMMRPWAGEEAKIEVLSEQVGLRPGRKGGVRVEIEEVEVGEGRKVKVVHQYGHAGAGYQNAIGSARKVLGIVKDILS</sequence>
<feature type="binding site" evidence="6">
    <location>
        <begin position="81"/>
        <end position="82"/>
    </location>
    <ligand>
        <name>FAD</name>
        <dbReference type="ChEBI" id="CHEBI:57692"/>
    </ligand>
</feature>
<feature type="domain" description="FAD dependent oxidoreductase" evidence="8">
    <location>
        <begin position="42"/>
        <end position="394"/>
    </location>
</feature>
<evidence type="ECO:0000256" key="7">
    <source>
        <dbReference type="SAM" id="MobiDB-lite"/>
    </source>
</evidence>
<evidence type="ECO:0000259" key="8">
    <source>
        <dbReference type="Pfam" id="PF01266"/>
    </source>
</evidence>
<name>A0A6A6IDF7_9PLEO</name>
<reference evidence="9" key="1">
    <citation type="journal article" date="2020" name="Stud. Mycol.">
        <title>101 Dothideomycetes genomes: a test case for predicting lifestyles and emergence of pathogens.</title>
        <authorList>
            <person name="Haridas S."/>
            <person name="Albert R."/>
            <person name="Binder M."/>
            <person name="Bloem J."/>
            <person name="Labutti K."/>
            <person name="Salamov A."/>
            <person name="Andreopoulos B."/>
            <person name="Baker S."/>
            <person name="Barry K."/>
            <person name="Bills G."/>
            <person name="Bluhm B."/>
            <person name="Cannon C."/>
            <person name="Castanera R."/>
            <person name="Culley D."/>
            <person name="Daum C."/>
            <person name="Ezra D."/>
            <person name="Gonzalez J."/>
            <person name="Henrissat B."/>
            <person name="Kuo A."/>
            <person name="Liang C."/>
            <person name="Lipzen A."/>
            <person name="Lutzoni F."/>
            <person name="Magnuson J."/>
            <person name="Mondo S."/>
            <person name="Nolan M."/>
            <person name="Ohm R."/>
            <person name="Pangilinan J."/>
            <person name="Park H.-J."/>
            <person name="Ramirez L."/>
            <person name="Alfaro M."/>
            <person name="Sun H."/>
            <person name="Tritt A."/>
            <person name="Yoshinaga Y."/>
            <person name="Zwiers L.-H."/>
            <person name="Turgeon B."/>
            <person name="Goodwin S."/>
            <person name="Spatafora J."/>
            <person name="Crous P."/>
            <person name="Grigoriev I."/>
        </authorList>
    </citation>
    <scope>NUCLEOTIDE SEQUENCE</scope>
    <source>
        <strain evidence="9">CBS 122368</strain>
    </source>
</reference>
<keyword evidence="5" id="KW-0560">Oxidoreductase</keyword>
<dbReference type="Proteomes" id="UP000800094">
    <property type="component" value="Unassembled WGS sequence"/>
</dbReference>
<gene>
    <name evidence="9" type="ORF">BU26DRAFT_334969</name>
</gene>
<dbReference type="Pfam" id="PF01266">
    <property type="entry name" value="DAO"/>
    <property type="match status" value="1"/>
</dbReference>
<dbReference type="GO" id="GO:0071949">
    <property type="term" value="F:FAD binding"/>
    <property type="evidence" value="ECO:0007669"/>
    <property type="project" value="InterPro"/>
</dbReference>
<feature type="binding site" evidence="6">
    <location>
        <position position="289"/>
    </location>
    <ligand>
        <name>D-dopa</name>
        <dbReference type="ChEBI" id="CHEBI:149689"/>
    </ligand>
</feature>
<accession>A0A6A6IDF7</accession>
<evidence type="ECO:0000256" key="4">
    <source>
        <dbReference type="ARBA" id="ARBA00022827"/>
    </source>
</evidence>
<feature type="compositionally biased region" description="Basic and acidic residues" evidence="7">
    <location>
        <begin position="7"/>
        <end position="17"/>
    </location>
</feature>
<keyword evidence="3" id="KW-0285">Flavoprotein</keyword>
<evidence type="ECO:0000256" key="1">
    <source>
        <dbReference type="ARBA" id="ARBA00001974"/>
    </source>
</evidence>
<feature type="binding site" evidence="6">
    <location>
        <position position="281"/>
    </location>
    <ligand>
        <name>D-dopa</name>
        <dbReference type="ChEBI" id="CHEBI:149689"/>
    </ligand>
</feature>
<evidence type="ECO:0000256" key="6">
    <source>
        <dbReference type="PIRSR" id="PIRSR000189-1"/>
    </source>
</evidence>
<comment type="similarity">
    <text evidence="2">Belongs to the DAMOX/DASOX family.</text>
</comment>
<dbReference type="GeneID" id="54575565"/>
<dbReference type="RefSeq" id="XP_033683470.1">
    <property type="nucleotide sequence ID" value="XM_033822235.1"/>
</dbReference>
<protein>
    <submittedName>
        <fullName evidence="9">Nucleotide-binding domain-containing protein</fullName>
    </submittedName>
</protein>
<dbReference type="PANTHER" id="PTHR11530">
    <property type="entry name" value="D-AMINO ACID OXIDASE"/>
    <property type="match status" value="1"/>
</dbReference>
<dbReference type="AlphaFoldDB" id="A0A6A6IDF7"/>
<evidence type="ECO:0000313" key="10">
    <source>
        <dbReference type="Proteomes" id="UP000800094"/>
    </source>
</evidence>
<evidence type="ECO:0000313" key="9">
    <source>
        <dbReference type="EMBL" id="KAF2248466.1"/>
    </source>
</evidence>
<feature type="binding site" evidence="6">
    <location>
        <position position="350"/>
    </location>
    <ligand>
        <name>D-dopa</name>
        <dbReference type="ChEBI" id="CHEBI:149689"/>
    </ligand>
</feature>
<dbReference type="InterPro" id="IPR023209">
    <property type="entry name" value="DAO"/>
</dbReference>
<dbReference type="PANTHER" id="PTHR11530:SF11">
    <property type="entry name" value="D-ASPARTATE OXIDASE"/>
    <property type="match status" value="1"/>
</dbReference>
<dbReference type="GO" id="GO:0005737">
    <property type="term" value="C:cytoplasm"/>
    <property type="evidence" value="ECO:0007669"/>
    <property type="project" value="TreeGrafter"/>
</dbReference>
<dbReference type="OrthoDB" id="2015447at2759"/>